<dbReference type="AlphaFoldDB" id="A0A5C5VD45"/>
<keyword evidence="3" id="KW-0560">Oxidoreductase</keyword>
<organism evidence="3 4">
    <name type="scientific">Posidoniimonas corsicana</name>
    <dbReference type="NCBI Taxonomy" id="1938618"/>
    <lineage>
        <taxon>Bacteria</taxon>
        <taxon>Pseudomonadati</taxon>
        <taxon>Planctomycetota</taxon>
        <taxon>Planctomycetia</taxon>
        <taxon>Pirellulales</taxon>
        <taxon>Lacipirellulaceae</taxon>
        <taxon>Posidoniimonas</taxon>
    </lineage>
</organism>
<evidence type="ECO:0000259" key="1">
    <source>
        <dbReference type="Pfam" id="PF01408"/>
    </source>
</evidence>
<dbReference type="Gene3D" id="3.30.360.10">
    <property type="entry name" value="Dihydrodipicolinate Reductase, domain 2"/>
    <property type="match status" value="1"/>
</dbReference>
<gene>
    <name evidence="3" type="primary">ycjS</name>
    <name evidence="3" type="ORF">KOR34_05260</name>
</gene>
<evidence type="ECO:0000313" key="4">
    <source>
        <dbReference type="Proteomes" id="UP000316714"/>
    </source>
</evidence>
<dbReference type="Proteomes" id="UP000316714">
    <property type="component" value="Unassembled WGS sequence"/>
</dbReference>
<dbReference type="Pfam" id="PF22725">
    <property type="entry name" value="GFO_IDH_MocA_C3"/>
    <property type="match status" value="1"/>
</dbReference>
<evidence type="ECO:0000259" key="2">
    <source>
        <dbReference type="Pfam" id="PF22725"/>
    </source>
</evidence>
<dbReference type="InterPro" id="IPR055170">
    <property type="entry name" value="GFO_IDH_MocA-like_dom"/>
</dbReference>
<keyword evidence="4" id="KW-1185">Reference proteome</keyword>
<feature type="domain" description="GFO/IDH/MocA-like oxidoreductase" evidence="2">
    <location>
        <begin position="128"/>
        <end position="274"/>
    </location>
</feature>
<sequence length="353" mass="37784">MLRLGIIGAGAIGEKHAEAAAAAGLQVAGVVDQNLDQAERLAVQHNAYAASDCESLWGDSSIQAVVIAVPNSLHRPLAVDAMRAGKDVLLEKPMGLTATDCDELVELAEDSGRILQVGYAHRFTSVGRAAKQCVLAGDLGQIYHAKAHLHLRRGIPGLGKWFTTKSLSGGGVLIDAGVHLIDLAQHLMGYPRTATVSGKAYSVFGVKMREYVYESMWAGPPDYQGTFDVDDHATALVTFEDGATLDLQVAWACNLPQASAPDSMFALLGDRGGVSFELFGDHLNLRTESEGRNTERRVELPEADRLVLQIEDFAGAVATRRYGTGATPTQARDVQSIVDLIYHSSDANQVVYA</sequence>
<reference evidence="3 4" key="1">
    <citation type="submission" date="2019-02" db="EMBL/GenBank/DDBJ databases">
        <title>Deep-cultivation of Planctomycetes and their phenomic and genomic characterization uncovers novel biology.</title>
        <authorList>
            <person name="Wiegand S."/>
            <person name="Jogler M."/>
            <person name="Boedeker C."/>
            <person name="Pinto D."/>
            <person name="Vollmers J."/>
            <person name="Rivas-Marin E."/>
            <person name="Kohn T."/>
            <person name="Peeters S.H."/>
            <person name="Heuer A."/>
            <person name="Rast P."/>
            <person name="Oberbeckmann S."/>
            <person name="Bunk B."/>
            <person name="Jeske O."/>
            <person name="Meyerdierks A."/>
            <person name="Storesund J.E."/>
            <person name="Kallscheuer N."/>
            <person name="Luecker S."/>
            <person name="Lage O.M."/>
            <person name="Pohl T."/>
            <person name="Merkel B.J."/>
            <person name="Hornburger P."/>
            <person name="Mueller R.-W."/>
            <person name="Bruemmer F."/>
            <person name="Labrenz M."/>
            <person name="Spormann A.M."/>
            <person name="Op Den Camp H."/>
            <person name="Overmann J."/>
            <person name="Amann R."/>
            <person name="Jetten M.S.M."/>
            <person name="Mascher T."/>
            <person name="Medema M.H."/>
            <person name="Devos D.P."/>
            <person name="Kaster A.-K."/>
            <person name="Ovreas L."/>
            <person name="Rohde M."/>
            <person name="Galperin M.Y."/>
            <person name="Jogler C."/>
        </authorList>
    </citation>
    <scope>NUCLEOTIDE SEQUENCE [LARGE SCALE GENOMIC DNA]</scope>
    <source>
        <strain evidence="3 4">KOR34</strain>
    </source>
</reference>
<dbReference type="EC" id="1.-.-.-" evidence="3"/>
<dbReference type="OrthoDB" id="9783105at2"/>
<dbReference type="Pfam" id="PF01408">
    <property type="entry name" value="GFO_IDH_MocA"/>
    <property type="match status" value="1"/>
</dbReference>
<dbReference type="SUPFAM" id="SSF51735">
    <property type="entry name" value="NAD(P)-binding Rossmann-fold domains"/>
    <property type="match status" value="1"/>
</dbReference>
<protein>
    <submittedName>
        <fullName evidence="3">Putative oxidoreductase YcjS</fullName>
        <ecNumber evidence="3">1.-.-.-</ecNumber>
    </submittedName>
</protein>
<comment type="caution">
    <text evidence="3">The sequence shown here is derived from an EMBL/GenBank/DDBJ whole genome shotgun (WGS) entry which is preliminary data.</text>
</comment>
<dbReference type="RefSeq" id="WP_146561947.1">
    <property type="nucleotide sequence ID" value="NZ_SIHJ01000001.1"/>
</dbReference>
<dbReference type="PANTHER" id="PTHR43249">
    <property type="entry name" value="UDP-N-ACETYL-2-AMINO-2-DEOXY-D-GLUCURONATE OXIDASE"/>
    <property type="match status" value="1"/>
</dbReference>
<proteinExistence type="predicted"/>
<evidence type="ECO:0000313" key="3">
    <source>
        <dbReference type="EMBL" id="TWT35632.1"/>
    </source>
</evidence>
<feature type="domain" description="Gfo/Idh/MocA-like oxidoreductase N-terminal" evidence="1">
    <location>
        <begin position="3"/>
        <end position="119"/>
    </location>
</feature>
<dbReference type="Gene3D" id="3.40.50.720">
    <property type="entry name" value="NAD(P)-binding Rossmann-like Domain"/>
    <property type="match status" value="1"/>
</dbReference>
<dbReference type="InterPro" id="IPR000683">
    <property type="entry name" value="Gfo/Idh/MocA-like_OxRdtase_N"/>
</dbReference>
<dbReference type="SUPFAM" id="SSF55347">
    <property type="entry name" value="Glyceraldehyde-3-phosphate dehydrogenase-like, C-terminal domain"/>
    <property type="match status" value="1"/>
</dbReference>
<dbReference type="InterPro" id="IPR052515">
    <property type="entry name" value="Gfo/Idh/MocA_Oxidoreductase"/>
</dbReference>
<dbReference type="GO" id="GO:0016491">
    <property type="term" value="F:oxidoreductase activity"/>
    <property type="evidence" value="ECO:0007669"/>
    <property type="project" value="UniProtKB-KW"/>
</dbReference>
<dbReference type="InterPro" id="IPR036291">
    <property type="entry name" value="NAD(P)-bd_dom_sf"/>
</dbReference>
<accession>A0A5C5VD45</accession>
<name>A0A5C5VD45_9BACT</name>
<dbReference type="GO" id="GO:0000166">
    <property type="term" value="F:nucleotide binding"/>
    <property type="evidence" value="ECO:0007669"/>
    <property type="project" value="InterPro"/>
</dbReference>
<dbReference type="PANTHER" id="PTHR43249:SF1">
    <property type="entry name" value="D-GLUCOSIDE 3-DEHYDROGENASE"/>
    <property type="match status" value="1"/>
</dbReference>
<dbReference type="EMBL" id="SIHJ01000001">
    <property type="protein sequence ID" value="TWT35632.1"/>
    <property type="molecule type" value="Genomic_DNA"/>
</dbReference>